<dbReference type="KEGG" id="sulj:SJPD1_1081"/>
<keyword evidence="1" id="KW-1133">Transmembrane helix</keyword>
<feature type="transmembrane region" description="Helical" evidence="1">
    <location>
        <begin position="54"/>
        <end position="74"/>
    </location>
</feature>
<name>A0A290HCC3_9BACT</name>
<reference evidence="3" key="1">
    <citation type="submission" date="2017-09" db="EMBL/GenBank/DDBJ databases">
        <title>The complete genome of Sulfurospirillum sp. JPD-1.</title>
        <authorList>
            <person name="Goris T."/>
        </authorList>
    </citation>
    <scope>NUCLEOTIDE SEQUENCE [LARGE SCALE GENOMIC DNA]</scope>
    <source>
        <strain evidence="3">JPD-1</strain>
    </source>
</reference>
<feature type="transmembrane region" description="Helical" evidence="1">
    <location>
        <begin position="9"/>
        <end position="34"/>
    </location>
</feature>
<keyword evidence="1" id="KW-0812">Transmembrane</keyword>
<accession>A0A290HCC3</accession>
<dbReference type="Proteomes" id="UP000217349">
    <property type="component" value="Chromosome"/>
</dbReference>
<gene>
    <name evidence="2" type="ORF">SJPD1_1081</name>
</gene>
<feature type="transmembrane region" description="Helical" evidence="1">
    <location>
        <begin position="182"/>
        <end position="203"/>
    </location>
</feature>
<feature type="transmembrane region" description="Helical" evidence="1">
    <location>
        <begin position="287"/>
        <end position="311"/>
    </location>
</feature>
<keyword evidence="1" id="KW-0472">Membrane</keyword>
<sequence length="317" mass="36431">MSIFLSNEIIVFLLIELILIVLMAISQVNIVSILRHWDFDATTPLQYALEKKNYLVNTILYFTVTCKVILFLFFIQSLNSLAGIVPGAMCSAGVVGSNHYGNALLLLKLLLIFGFGLWLIVNKLDLASITFPYLKRKYLLFTLLFVGVLGEFVLEILYFSNIPLTVPVFCCSVVFQAPKLPFGYTQTLLVLFFYTLLGAIVLFNTLKQTMASFTCNLLFLFIAYYAITYFFGLYIYEMPNHKCPYCMLQKEYYYIGYLIWGSLFLGIFFGIMPFLIERITKKSYVHLLKYSSICLLITAIVCSFYVVRYYFMTGVLL</sequence>
<protein>
    <submittedName>
        <fullName evidence="2">Membrane protein</fullName>
    </submittedName>
</protein>
<dbReference type="EMBL" id="CP023275">
    <property type="protein sequence ID" value="ATB69193.1"/>
    <property type="molecule type" value="Genomic_DNA"/>
</dbReference>
<feature type="transmembrane region" description="Helical" evidence="1">
    <location>
        <begin position="255"/>
        <end position="275"/>
    </location>
</feature>
<evidence type="ECO:0000313" key="2">
    <source>
        <dbReference type="EMBL" id="ATB69193.1"/>
    </source>
</evidence>
<proteinExistence type="predicted"/>
<feature type="transmembrane region" description="Helical" evidence="1">
    <location>
        <begin position="138"/>
        <end position="159"/>
    </location>
</feature>
<feature type="transmembrane region" description="Helical" evidence="1">
    <location>
        <begin position="215"/>
        <end position="235"/>
    </location>
</feature>
<dbReference type="AlphaFoldDB" id="A0A290HCC3"/>
<dbReference type="OrthoDB" id="9788139at2"/>
<dbReference type="RefSeq" id="WP_096046295.1">
    <property type="nucleotide sequence ID" value="NZ_CP023275.1"/>
</dbReference>
<organism evidence="2 3">
    <name type="scientific">Sulfurospirillum diekertiae</name>
    <dbReference type="NCBI Taxonomy" id="1854492"/>
    <lineage>
        <taxon>Bacteria</taxon>
        <taxon>Pseudomonadati</taxon>
        <taxon>Campylobacterota</taxon>
        <taxon>Epsilonproteobacteria</taxon>
        <taxon>Campylobacterales</taxon>
        <taxon>Sulfurospirillaceae</taxon>
        <taxon>Sulfurospirillum</taxon>
    </lineage>
</organism>
<feature type="transmembrane region" description="Helical" evidence="1">
    <location>
        <begin position="106"/>
        <end position="126"/>
    </location>
</feature>
<evidence type="ECO:0000256" key="1">
    <source>
        <dbReference type="SAM" id="Phobius"/>
    </source>
</evidence>
<evidence type="ECO:0000313" key="3">
    <source>
        <dbReference type="Proteomes" id="UP000217349"/>
    </source>
</evidence>